<evidence type="ECO:0000313" key="2">
    <source>
        <dbReference type="EMBL" id="ODS30695.1"/>
    </source>
</evidence>
<proteinExistence type="predicted"/>
<protein>
    <recommendedName>
        <fullName evidence="1">DUF6922 domain-containing protein</fullName>
    </recommendedName>
</protein>
<accession>A0A1E3X4Z6</accession>
<name>A0A1E3X4Z6_9BACT</name>
<dbReference type="EMBL" id="MAYW01000187">
    <property type="protein sequence ID" value="ODS30695.1"/>
    <property type="molecule type" value="Genomic_DNA"/>
</dbReference>
<dbReference type="AlphaFoldDB" id="A0A1E3X4Z6"/>
<feature type="domain" description="DUF6922" evidence="1">
    <location>
        <begin position="16"/>
        <end position="63"/>
    </location>
</feature>
<organism evidence="2 3">
    <name type="scientific">Candidatus Scalindua rubra</name>
    <dbReference type="NCBI Taxonomy" id="1872076"/>
    <lineage>
        <taxon>Bacteria</taxon>
        <taxon>Pseudomonadati</taxon>
        <taxon>Planctomycetota</taxon>
        <taxon>Candidatus Brocadiia</taxon>
        <taxon>Candidatus Brocadiales</taxon>
        <taxon>Candidatus Scalinduaceae</taxon>
        <taxon>Candidatus Scalindua</taxon>
    </lineage>
</organism>
<dbReference type="InterPro" id="IPR053830">
    <property type="entry name" value="DUF6922"/>
</dbReference>
<reference evidence="2 3" key="1">
    <citation type="submission" date="2016-07" db="EMBL/GenBank/DDBJ databases">
        <title>Draft genome of Scalindua rubra, obtained from a brine-seawater interface in the Red Sea, sheds light on salt adaptation in anammox bacteria.</title>
        <authorList>
            <person name="Speth D.R."/>
            <person name="Lagkouvardos I."/>
            <person name="Wang Y."/>
            <person name="Qian P.-Y."/>
            <person name="Dutilh B.E."/>
            <person name="Jetten M.S."/>
        </authorList>
    </citation>
    <scope>NUCLEOTIDE SEQUENCE [LARGE SCALE GENOMIC DNA]</scope>
    <source>
        <strain evidence="2">BSI-1</strain>
    </source>
</reference>
<dbReference type="Pfam" id="PF21956">
    <property type="entry name" value="DUF6922"/>
    <property type="match status" value="1"/>
</dbReference>
<sequence length="100" mass="11831">MSKNLSQIITKYKVQAFWDVPLKSIDCEKHKFFIIERILQCGGLEGIQWIFDNYGWQSIKQVVMDSRFLSKRTAHFWAVYFSIPISRIRCLSKPTPFPTK</sequence>
<evidence type="ECO:0000259" key="1">
    <source>
        <dbReference type="Pfam" id="PF21956"/>
    </source>
</evidence>
<evidence type="ECO:0000313" key="3">
    <source>
        <dbReference type="Proteomes" id="UP000094056"/>
    </source>
</evidence>
<dbReference type="Proteomes" id="UP000094056">
    <property type="component" value="Unassembled WGS sequence"/>
</dbReference>
<gene>
    <name evidence="2" type="ORF">SCARUB_04192</name>
</gene>
<comment type="caution">
    <text evidence="2">The sequence shown here is derived from an EMBL/GenBank/DDBJ whole genome shotgun (WGS) entry which is preliminary data.</text>
</comment>